<comment type="caution">
    <text evidence="1">The sequence shown here is derived from an EMBL/GenBank/DDBJ whole genome shotgun (WGS) entry which is preliminary data.</text>
</comment>
<name>A0A396HIF2_MEDTR</name>
<gene>
    <name evidence="1" type="ORF">MtrunA17_Chr6g0487931</name>
</gene>
<dbReference type="AlphaFoldDB" id="A0A396HIF2"/>
<dbReference type="Proteomes" id="UP000265566">
    <property type="component" value="Chromosome 6"/>
</dbReference>
<evidence type="ECO:0000313" key="2">
    <source>
        <dbReference type="Proteomes" id="UP000265566"/>
    </source>
</evidence>
<sequence>MYLVVKTKSTFITGTCVIPTFRFSRKNTLNFCYTMRVLTTFQNCSSFIPMKNSERKRMAI</sequence>
<reference evidence="2" key="1">
    <citation type="journal article" date="2018" name="Nat. Plants">
        <title>Whole-genome landscape of Medicago truncatula symbiotic genes.</title>
        <authorList>
            <person name="Pecrix Y."/>
            <person name="Staton S.E."/>
            <person name="Sallet E."/>
            <person name="Lelandais-Briere C."/>
            <person name="Moreau S."/>
            <person name="Carrere S."/>
            <person name="Blein T."/>
            <person name="Jardinaud M.F."/>
            <person name="Latrasse D."/>
            <person name="Zouine M."/>
            <person name="Zahm M."/>
            <person name="Kreplak J."/>
            <person name="Mayjonade B."/>
            <person name="Satge C."/>
            <person name="Perez M."/>
            <person name="Cauet S."/>
            <person name="Marande W."/>
            <person name="Chantry-Darmon C."/>
            <person name="Lopez-Roques C."/>
            <person name="Bouchez O."/>
            <person name="Berard A."/>
            <person name="Debelle F."/>
            <person name="Munos S."/>
            <person name="Bendahmane A."/>
            <person name="Berges H."/>
            <person name="Niebel A."/>
            <person name="Buitink J."/>
            <person name="Frugier F."/>
            <person name="Benhamed M."/>
            <person name="Crespi M."/>
            <person name="Gouzy J."/>
            <person name="Gamas P."/>
        </authorList>
    </citation>
    <scope>NUCLEOTIDE SEQUENCE [LARGE SCALE GENOMIC DNA]</scope>
    <source>
        <strain evidence="2">cv. Jemalong A17</strain>
    </source>
</reference>
<proteinExistence type="predicted"/>
<evidence type="ECO:0000313" key="1">
    <source>
        <dbReference type="EMBL" id="RHN53112.1"/>
    </source>
</evidence>
<accession>A0A396HIF2</accession>
<dbReference type="Gramene" id="rna37877">
    <property type="protein sequence ID" value="RHN53112.1"/>
    <property type="gene ID" value="gene37877"/>
</dbReference>
<protein>
    <submittedName>
        <fullName evidence="1">Uncharacterized protein</fullName>
    </submittedName>
</protein>
<dbReference type="EMBL" id="PSQE01000006">
    <property type="protein sequence ID" value="RHN53112.1"/>
    <property type="molecule type" value="Genomic_DNA"/>
</dbReference>
<organism evidence="1 2">
    <name type="scientific">Medicago truncatula</name>
    <name type="common">Barrel medic</name>
    <name type="synonym">Medicago tribuloides</name>
    <dbReference type="NCBI Taxonomy" id="3880"/>
    <lineage>
        <taxon>Eukaryota</taxon>
        <taxon>Viridiplantae</taxon>
        <taxon>Streptophyta</taxon>
        <taxon>Embryophyta</taxon>
        <taxon>Tracheophyta</taxon>
        <taxon>Spermatophyta</taxon>
        <taxon>Magnoliopsida</taxon>
        <taxon>eudicotyledons</taxon>
        <taxon>Gunneridae</taxon>
        <taxon>Pentapetalae</taxon>
        <taxon>rosids</taxon>
        <taxon>fabids</taxon>
        <taxon>Fabales</taxon>
        <taxon>Fabaceae</taxon>
        <taxon>Papilionoideae</taxon>
        <taxon>50 kb inversion clade</taxon>
        <taxon>NPAAA clade</taxon>
        <taxon>Hologalegina</taxon>
        <taxon>IRL clade</taxon>
        <taxon>Trifolieae</taxon>
        <taxon>Medicago</taxon>
    </lineage>
</organism>